<name>A0A166JTF4_9AGAM</name>
<keyword evidence="2" id="KW-0472">Membrane</keyword>
<gene>
    <name evidence="3" type="ORF">FIBSPDRAFT_520838</name>
</gene>
<keyword evidence="2" id="KW-1133">Transmembrane helix</keyword>
<evidence type="ECO:0000256" key="2">
    <source>
        <dbReference type="SAM" id="Phobius"/>
    </source>
</evidence>
<evidence type="ECO:0000313" key="3">
    <source>
        <dbReference type="EMBL" id="KZP21197.1"/>
    </source>
</evidence>
<feature type="compositionally biased region" description="Polar residues" evidence="1">
    <location>
        <begin position="100"/>
        <end position="111"/>
    </location>
</feature>
<accession>A0A166JTF4</accession>
<sequence length="111" mass="12969">MYWLTWTWNGPSRQLSQDLDQRLNWATSGLRVKSQWRVSSLTRGLAMIFWVIAVLRASARKLTLKISRCIQSDAYIARTRSQDLDLNQGRRFPRFPSGARLNSSRQARAYH</sequence>
<proteinExistence type="predicted"/>
<reference evidence="3 4" key="1">
    <citation type="journal article" date="2016" name="Mol. Biol. Evol.">
        <title>Comparative Genomics of Early-Diverging Mushroom-Forming Fungi Provides Insights into the Origins of Lignocellulose Decay Capabilities.</title>
        <authorList>
            <person name="Nagy L.G."/>
            <person name="Riley R."/>
            <person name="Tritt A."/>
            <person name="Adam C."/>
            <person name="Daum C."/>
            <person name="Floudas D."/>
            <person name="Sun H."/>
            <person name="Yadav J.S."/>
            <person name="Pangilinan J."/>
            <person name="Larsson K.H."/>
            <person name="Matsuura K."/>
            <person name="Barry K."/>
            <person name="Labutti K."/>
            <person name="Kuo R."/>
            <person name="Ohm R.A."/>
            <person name="Bhattacharya S.S."/>
            <person name="Shirouzu T."/>
            <person name="Yoshinaga Y."/>
            <person name="Martin F.M."/>
            <person name="Grigoriev I.V."/>
            <person name="Hibbett D.S."/>
        </authorList>
    </citation>
    <scope>NUCLEOTIDE SEQUENCE [LARGE SCALE GENOMIC DNA]</scope>
    <source>
        <strain evidence="3 4">CBS 109695</strain>
    </source>
</reference>
<evidence type="ECO:0000256" key="1">
    <source>
        <dbReference type="SAM" id="MobiDB-lite"/>
    </source>
</evidence>
<dbReference type="Proteomes" id="UP000076532">
    <property type="component" value="Unassembled WGS sequence"/>
</dbReference>
<dbReference type="AlphaFoldDB" id="A0A166JTF4"/>
<protein>
    <submittedName>
        <fullName evidence="3">Uncharacterized protein</fullName>
    </submittedName>
</protein>
<feature type="transmembrane region" description="Helical" evidence="2">
    <location>
        <begin position="40"/>
        <end position="59"/>
    </location>
</feature>
<dbReference type="EMBL" id="KV417549">
    <property type="protein sequence ID" value="KZP21197.1"/>
    <property type="molecule type" value="Genomic_DNA"/>
</dbReference>
<evidence type="ECO:0000313" key="4">
    <source>
        <dbReference type="Proteomes" id="UP000076532"/>
    </source>
</evidence>
<keyword evidence="2" id="KW-0812">Transmembrane</keyword>
<feature type="region of interest" description="Disordered" evidence="1">
    <location>
        <begin position="87"/>
        <end position="111"/>
    </location>
</feature>
<keyword evidence="4" id="KW-1185">Reference proteome</keyword>
<organism evidence="3 4">
    <name type="scientific">Athelia psychrophila</name>
    <dbReference type="NCBI Taxonomy" id="1759441"/>
    <lineage>
        <taxon>Eukaryota</taxon>
        <taxon>Fungi</taxon>
        <taxon>Dikarya</taxon>
        <taxon>Basidiomycota</taxon>
        <taxon>Agaricomycotina</taxon>
        <taxon>Agaricomycetes</taxon>
        <taxon>Agaricomycetidae</taxon>
        <taxon>Atheliales</taxon>
        <taxon>Atheliaceae</taxon>
        <taxon>Athelia</taxon>
    </lineage>
</organism>